<gene>
    <name evidence="1" type="ORF">METZ01_LOCUS84919</name>
</gene>
<accession>A0A381UVA5</accession>
<proteinExistence type="predicted"/>
<name>A0A381UVA5_9ZZZZ</name>
<organism evidence="1">
    <name type="scientific">marine metagenome</name>
    <dbReference type="NCBI Taxonomy" id="408172"/>
    <lineage>
        <taxon>unclassified sequences</taxon>
        <taxon>metagenomes</taxon>
        <taxon>ecological metagenomes</taxon>
    </lineage>
</organism>
<dbReference type="AlphaFoldDB" id="A0A381UVA5"/>
<evidence type="ECO:0000313" key="1">
    <source>
        <dbReference type="EMBL" id="SVA32065.1"/>
    </source>
</evidence>
<dbReference type="EMBL" id="UINC01007213">
    <property type="protein sequence ID" value="SVA32065.1"/>
    <property type="molecule type" value="Genomic_DNA"/>
</dbReference>
<protein>
    <submittedName>
        <fullName evidence="1">Uncharacterized protein</fullName>
    </submittedName>
</protein>
<reference evidence="1" key="1">
    <citation type="submission" date="2018-05" db="EMBL/GenBank/DDBJ databases">
        <authorList>
            <person name="Lanie J.A."/>
            <person name="Ng W.-L."/>
            <person name="Kazmierczak K.M."/>
            <person name="Andrzejewski T.M."/>
            <person name="Davidsen T.M."/>
            <person name="Wayne K.J."/>
            <person name="Tettelin H."/>
            <person name="Glass J.I."/>
            <person name="Rusch D."/>
            <person name="Podicherti R."/>
            <person name="Tsui H.-C.T."/>
            <person name="Winkler M.E."/>
        </authorList>
    </citation>
    <scope>NUCLEOTIDE SEQUENCE</scope>
</reference>
<sequence length="26" mass="2780">MSLLFNNRLSLGSSGALLKKDNNLSS</sequence>